<feature type="domain" description="MoaB/Mog" evidence="1">
    <location>
        <begin position="193"/>
        <end position="332"/>
    </location>
</feature>
<dbReference type="Gene3D" id="2.40.340.10">
    <property type="entry name" value="MoeA, C-terminal, domain IV"/>
    <property type="match status" value="1"/>
</dbReference>
<dbReference type="InterPro" id="IPR036688">
    <property type="entry name" value="MoeA_C_domain_IV_sf"/>
</dbReference>
<accession>D7D829</accession>
<dbReference type="PANTHER" id="PTHR10192:SF19">
    <property type="entry name" value="MOLYBDOPTERIN BIOSYNTHESIS PROTEIN MJ0666-RELATED"/>
    <property type="match status" value="1"/>
</dbReference>
<dbReference type="SMART" id="SM00852">
    <property type="entry name" value="MoCF_biosynth"/>
    <property type="match status" value="1"/>
</dbReference>
<dbReference type="OrthoDB" id="31371at2157"/>
<dbReference type="Proteomes" id="UP000002573">
    <property type="component" value="Chromosome"/>
</dbReference>
<dbReference type="InterPro" id="IPR036425">
    <property type="entry name" value="MoaB/Mog-like_dom_sf"/>
</dbReference>
<dbReference type="Gene3D" id="3.40.980.10">
    <property type="entry name" value="MoaB/Mog-like domain"/>
    <property type="match status" value="1"/>
</dbReference>
<dbReference type="InterPro" id="IPR001453">
    <property type="entry name" value="MoaB/Mog_dom"/>
</dbReference>
<reference evidence="3" key="1">
    <citation type="submission" date="2010-05" db="EMBL/GenBank/DDBJ databases">
        <title>Complete sequence of Staphylothermus hellenicus DSM 12710.</title>
        <authorList>
            <consortium name="US DOE Joint Genome Institute"/>
            <person name="Lucas S."/>
            <person name="Copeland A."/>
            <person name="Lapidus A."/>
            <person name="Cheng J.-F."/>
            <person name="Bruce D."/>
            <person name="Goodwin L."/>
            <person name="Pitluck S."/>
            <person name="Davenport K."/>
            <person name="Detter J.C."/>
            <person name="Han C."/>
            <person name="Tapia R."/>
            <person name="Larimer F."/>
            <person name="Land M."/>
            <person name="Hauser L."/>
            <person name="Kyrpides N."/>
            <person name="Mikhailova N."/>
            <person name="Anderson I.J."/>
            <person name="Woyke T."/>
        </authorList>
    </citation>
    <scope>NUCLEOTIDE SEQUENCE [LARGE SCALE GENOMIC DNA]</scope>
    <source>
        <strain evidence="3">DSM 12710 / JCM 10830 / BK20S6-10-b1 / P8</strain>
    </source>
</reference>
<dbReference type="InterPro" id="IPR036135">
    <property type="entry name" value="MoeA_linker/N_sf"/>
</dbReference>
<dbReference type="GO" id="GO:0061599">
    <property type="term" value="F:molybdopterin molybdotransferase activity"/>
    <property type="evidence" value="ECO:0007669"/>
    <property type="project" value="TreeGrafter"/>
</dbReference>
<dbReference type="SUPFAM" id="SSF53218">
    <property type="entry name" value="Molybdenum cofactor biosynthesis proteins"/>
    <property type="match status" value="1"/>
</dbReference>
<dbReference type="Gene3D" id="3.90.105.10">
    <property type="entry name" value="Molybdopterin biosynthesis moea protein, domain 2"/>
    <property type="match status" value="1"/>
</dbReference>
<dbReference type="Pfam" id="PF00994">
    <property type="entry name" value="MoCF_biosynth"/>
    <property type="match status" value="1"/>
</dbReference>
<dbReference type="eggNOG" id="arCOG00216">
    <property type="taxonomic scope" value="Archaea"/>
</dbReference>
<evidence type="ECO:0000259" key="1">
    <source>
        <dbReference type="SMART" id="SM00852"/>
    </source>
</evidence>
<sequence>MSKEYMFATKKIYHHMDLDRFYQLVREHVKQTRIIEIDVKKSLNHVLAENIYSPYDRPLFDLSHADGFAVRYDDIKHASKDNPVKLSIVRDVNSRKANDYVLKSGEAVFVETGYPLPLGADTVIPIEETIVKNEYVYIKKPHPKFSHVFTRGSDYSRGELVFSKGMRITPFMLKTLLDLGVDRVRVHDKPLVALFSVGDELVDEPFDPVNWKLPTSTRFLDKYAIEYYGGIIIREEKLPDDPNIIVEVIKNVIDKADIIVTIGGVSMGPRDYSWISLYEAFKPLHYWRGLKMHPARSTSGLIIDGKPIINQPGLHQSSLSALILVVTPILNHVQGQILEPRYPCVNLSLTNKYVENKYIDHYRVRPVEIQGSKCEVIDLKGSYYLSPLNMSDGFTILKPGTREINAGEEIRVCFYEPIHKSYNAPTM</sequence>
<dbReference type="InterPro" id="IPR038987">
    <property type="entry name" value="MoeA-like"/>
</dbReference>
<dbReference type="RefSeq" id="WP_013143123.1">
    <property type="nucleotide sequence ID" value="NC_014205.1"/>
</dbReference>
<evidence type="ECO:0000313" key="3">
    <source>
        <dbReference type="Proteomes" id="UP000002573"/>
    </source>
</evidence>
<dbReference type="EMBL" id="CP002051">
    <property type="protein sequence ID" value="ADI31925.1"/>
    <property type="molecule type" value="Genomic_DNA"/>
</dbReference>
<dbReference type="KEGG" id="shc:Shell_0812"/>
<dbReference type="Pfam" id="PF03453">
    <property type="entry name" value="MoeA_N"/>
    <property type="match status" value="1"/>
</dbReference>
<dbReference type="PANTHER" id="PTHR10192">
    <property type="entry name" value="MOLYBDOPTERIN BIOSYNTHESIS PROTEIN"/>
    <property type="match status" value="1"/>
</dbReference>
<evidence type="ECO:0000313" key="2">
    <source>
        <dbReference type="EMBL" id="ADI31925.1"/>
    </source>
</evidence>
<organism evidence="2 3">
    <name type="scientific">Staphylothermus hellenicus (strain DSM 12710 / JCM 10830 / BK20S6-10-b1 / P8)</name>
    <dbReference type="NCBI Taxonomy" id="591019"/>
    <lineage>
        <taxon>Archaea</taxon>
        <taxon>Thermoproteota</taxon>
        <taxon>Thermoprotei</taxon>
        <taxon>Desulfurococcales</taxon>
        <taxon>Desulfurococcaceae</taxon>
        <taxon>Staphylothermus</taxon>
    </lineage>
</organism>
<dbReference type="CDD" id="cd00887">
    <property type="entry name" value="MoeA"/>
    <property type="match status" value="1"/>
</dbReference>
<dbReference type="SUPFAM" id="SSF63867">
    <property type="entry name" value="MoeA C-terminal domain-like"/>
    <property type="match status" value="1"/>
</dbReference>
<dbReference type="InterPro" id="IPR005110">
    <property type="entry name" value="MoeA_linker/N"/>
</dbReference>
<dbReference type="GO" id="GO:0006777">
    <property type="term" value="P:Mo-molybdopterin cofactor biosynthetic process"/>
    <property type="evidence" value="ECO:0007669"/>
    <property type="project" value="TreeGrafter"/>
</dbReference>
<name>D7D829_STAHD</name>
<protein>
    <submittedName>
        <fullName evidence="2">MoeA domain protein domain I and II</fullName>
    </submittedName>
</protein>
<dbReference type="SUPFAM" id="SSF63882">
    <property type="entry name" value="MoeA N-terminal region -like"/>
    <property type="match status" value="1"/>
</dbReference>
<dbReference type="GeneID" id="9234101"/>
<dbReference type="HOGENOM" id="CLU_010186_7_2_2"/>
<dbReference type="AlphaFoldDB" id="D7D829"/>
<dbReference type="STRING" id="591019.Shell_0812"/>
<dbReference type="Gene3D" id="2.170.190.11">
    <property type="entry name" value="Molybdopterin biosynthesis moea protein, domain 3"/>
    <property type="match status" value="1"/>
</dbReference>
<dbReference type="GO" id="GO:0005737">
    <property type="term" value="C:cytoplasm"/>
    <property type="evidence" value="ECO:0007669"/>
    <property type="project" value="TreeGrafter"/>
</dbReference>
<reference evidence="2 3" key="2">
    <citation type="journal article" date="2011" name="Stand. Genomic Sci.">
        <title>Complete genome sequence of Staphylothermus hellenicus P8.</title>
        <authorList>
            <person name="Anderson I."/>
            <person name="Wirth R."/>
            <person name="Lucas S."/>
            <person name="Copeland A."/>
            <person name="Lapidus A."/>
            <person name="Cheng J.F."/>
            <person name="Goodwin L."/>
            <person name="Pitluck S."/>
            <person name="Davenport K."/>
            <person name="Detter J.C."/>
            <person name="Han C."/>
            <person name="Tapia R."/>
            <person name="Land M."/>
            <person name="Hauser L."/>
            <person name="Pati A."/>
            <person name="Mikhailova N."/>
            <person name="Woyke T."/>
            <person name="Klenk H.P."/>
            <person name="Kyrpides N."/>
            <person name="Ivanova N."/>
        </authorList>
    </citation>
    <scope>NUCLEOTIDE SEQUENCE [LARGE SCALE GENOMIC DNA]</scope>
    <source>
        <strain evidence="3">DSM 12710 / JCM 10830 / BK20S6-10-b1 / P8</strain>
    </source>
</reference>
<proteinExistence type="predicted"/>
<gene>
    <name evidence="2" type="ordered locus">Shell_0812</name>
</gene>
<keyword evidence="3" id="KW-1185">Reference proteome</keyword>